<gene>
    <name evidence="1" type="ORF">AVEN_127274_1</name>
    <name evidence="2" type="ORF">AVEN_207191_1</name>
</gene>
<dbReference type="Proteomes" id="UP000499080">
    <property type="component" value="Unassembled WGS sequence"/>
</dbReference>
<comment type="caution">
    <text evidence="1">The sequence shown here is derived from an EMBL/GenBank/DDBJ whole genome shotgun (WGS) entry which is preliminary data.</text>
</comment>
<name>A0A4Y2CK10_ARAVE</name>
<evidence type="ECO:0000313" key="1">
    <source>
        <dbReference type="EMBL" id="GBM04720.1"/>
    </source>
</evidence>
<proteinExistence type="predicted"/>
<keyword evidence="3" id="KW-1185">Reference proteome</keyword>
<dbReference type="AlphaFoldDB" id="A0A4Y2CK10"/>
<dbReference type="OrthoDB" id="7607518at2759"/>
<evidence type="ECO:0000313" key="2">
    <source>
        <dbReference type="EMBL" id="GBM04791.1"/>
    </source>
</evidence>
<protein>
    <recommendedName>
        <fullName evidence="4">DDE-1 domain-containing protein</fullName>
    </recommendedName>
</protein>
<dbReference type="EMBL" id="BGPR01239547">
    <property type="protein sequence ID" value="GBM04791.1"/>
    <property type="molecule type" value="Genomic_DNA"/>
</dbReference>
<sequence length="96" mass="11086">MRLEVENVIDEFEEDHGQELTIEELTELHCVPQQEVVDESLSDEEVTAEQQSSGTIKERPKVWKTLASNIEKHHLNKAVAVLATNLFNYNDVSYFR</sequence>
<dbReference type="EMBL" id="BGPR01239523">
    <property type="protein sequence ID" value="GBM04720.1"/>
    <property type="molecule type" value="Genomic_DNA"/>
</dbReference>
<reference evidence="1 3" key="1">
    <citation type="journal article" date="2019" name="Sci. Rep.">
        <title>Orb-weaving spider Araneus ventricosus genome elucidates the spidroin gene catalogue.</title>
        <authorList>
            <person name="Kono N."/>
            <person name="Nakamura H."/>
            <person name="Ohtoshi R."/>
            <person name="Moran D.A.P."/>
            <person name="Shinohara A."/>
            <person name="Yoshida Y."/>
            <person name="Fujiwara M."/>
            <person name="Mori M."/>
            <person name="Tomita M."/>
            <person name="Arakawa K."/>
        </authorList>
    </citation>
    <scope>NUCLEOTIDE SEQUENCE [LARGE SCALE GENOMIC DNA]</scope>
</reference>
<evidence type="ECO:0000313" key="3">
    <source>
        <dbReference type="Proteomes" id="UP000499080"/>
    </source>
</evidence>
<evidence type="ECO:0008006" key="4">
    <source>
        <dbReference type="Google" id="ProtNLM"/>
    </source>
</evidence>
<organism evidence="1 3">
    <name type="scientific">Araneus ventricosus</name>
    <name type="common">Orbweaver spider</name>
    <name type="synonym">Epeira ventricosa</name>
    <dbReference type="NCBI Taxonomy" id="182803"/>
    <lineage>
        <taxon>Eukaryota</taxon>
        <taxon>Metazoa</taxon>
        <taxon>Ecdysozoa</taxon>
        <taxon>Arthropoda</taxon>
        <taxon>Chelicerata</taxon>
        <taxon>Arachnida</taxon>
        <taxon>Araneae</taxon>
        <taxon>Araneomorphae</taxon>
        <taxon>Entelegynae</taxon>
        <taxon>Araneoidea</taxon>
        <taxon>Araneidae</taxon>
        <taxon>Araneus</taxon>
    </lineage>
</organism>
<accession>A0A4Y2CK10</accession>